<dbReference type="GO" id="GO:0003676">
    <property type="term" value="F:nucleic acid binding"/>
    <property type="evidence" value="ECO:0007669"/>
    <property type="project" value="InterPro"/>
</dbReference>
<dbReference type="Pfam" id="PF07727">
    <property type="entry name" value="RVT_2"/>
    <property type="match status" value="1"/>
</dbReference>
<dbReference type="Proteomes" id="UP001178507">
    <property type="component" value="Unassembled WGS sequence"/>
</dbReference>
<dbReference type="SUPFAM" id="SSF53098">
    <property type="entry name" value="Ribonuclease H-like"/>
    <property type="match status" value="1"/>
</dbReference>
<organism evidence="3 4">
    <name type="scientific">Effrenium voratum</name>
    <dbReference type="NCBI Taxonomy" id="2562239"/>
    <lineage>
        <taxon>Eukaryota</taxon>
        <taxon>Sar</taxon>
        <taxon>Alveolata</taxon>
        <taxon>Dinophyceae</taxon>
        <taxon>Suessiales</taxon>
        <taxon>Symbiodiniaceae</taxon>
        <taxon>Effrenium</taxon>
    </lineage>
</organism>
<gene>
    <name evidence="3" type="ORF">EVOR1521_LOCUS18523</name>
</gene>
<dbReference type="InterPro" id="IPR013103">
    <property type="entry name" value="RVT_2"/>
</dbReference>
<dbReference type="AlphaFoldDB" id="A0AA36N456"/>
<dbReference type="Gene3D" id="3.30.420.10">
    <property type="entry name" value="Ribonuclease H-like superfamily/Ribonuclease H"/>
    <property type="match status" value="1"/>
</dbReference>
<sequence length="880" mass="99617">MGDFYAWLTEHGVSVDYCPAEAHWQIGGVERRNAILRTIVEHLVDQYAALNTLDLDDAILAGVHAVNSSTYTKGTPFQAVFGRVPKLTGIFDTETGIITKSGDCNGPLRAELLRSEAIKHIHDLNADQAIRRAIPRKTKKTGISDLSAGDRCAFWRWRKIGSRKRGAWVTAKFLGWDPDAVGKNAWVRTSTTTTLVSSEQLRAAAGFEQWCPDESDHYVMDYGMMNVVLRQSRTASRWTSNQLKPQEEKILYYHWWTRNHALIYLNHNHHLKEYQNAANMNDNILPAKRTSDVLYQFKDEHDGTFARTGYDFDGSPDLGYGPQSRTFHQAYLTTDHRKADVPPGKEPTESDSTDDSDQDTVPPDQRGLTRRERKQLDRELPWREIFAMGPHAVDKFLRAAEVEHDAWTQWSSVRPLSREEAAKVLRDKNLSRRIIRSRACYRDKNRGTGEIKAKCRVVCIGCTDPDLKHISRDAPTPSRLTEHMVFSIITAGATKHKWRGWLADAKTAFLQGKQPDDERGAPIFMWAPRDGLIDKTGRCSAEIYEILGNVNGLANAPRLWCQEIKRRLLGNGYRMHAFDKMCFLKYDGDQILSIIVIYVDDFLGVHREDYDLSEVIKLFEWGAFQYLDVDKEVVFKGKELRLVRKNDKHRLLISQRSSFKDLMPAGYHVGVFKVLYETAEFAKSTPGLGMVIEEVPINKATAVVVLGKRLQGRLAAISPLAVVDWKSGRSSRICRSTLAAEASAADEGADRAAFAISEILHNVEAHRARCRLPSKQVTDAKSLYDAVIAENPNLADRRSMINIRAIQETVRPSQMHWVPTGIMWADGLTKYDTRLRETFHNLCANYAKDAKADKKMVPVKVPCMARHRPSLHIGPKGPLS</sequence>
<evidence type="ECO:0000313" key="3">
    <source>
        <dbReference type="EMBL" id="CAJ1393712.1"/>
    </source>
</evidence>
<comment type="caution">
    <text evidence="3">The sequence shown here is derived from an EMBL/GenBank/DDBJ whole genome shotgun (WGS) entry which is preliminary data.</text>
</comment>
<protein>
    <recommendedName>
        <fullName evidence="2">Reverse transcriptase Ty1/copia-type domain-containing protein</fullName>
    </recommendedName>
</protein>
<accession>A0AA36N456</accession>
<evidence type="ECO:0000259" key="2">
    <source>
        <dbReference type="Pfam" id="PF07727"/>
    </source>
</evidence>
<dbReference type="InterPro" id="IPR012337">
    <property type="entry name" value="RNaseH-like_sf"/>
</dbReference>
<keyword evidence="4" id="KW-1185">Reference proteome</keyword>
<feature type="region of interest" description="Disordered" evidence="1">
    <location>
        <begin position="334"/>
        <end position="374"/>
    </location>
</feature>
<proteinExistence type="predicted"/>
<dbReference type="EMBL" id="CAUJNA010002635">
    <property type="protein sequence ID" value="CAJ1393712.1"/>
    <property type="molecule type" value="Genomic_DNA"/>
</dbReference>
<evidence type="ECO:0000256" key="1">
    <source>
        <dbReference type="SAM" id="MobiDB-lite"/>
    </source>
</evidence>
<feature type="domain" description="Reverse transcriptase Ty1/copia-type" evidence="2">
    <location>
        <begin position="431"/>
        <end position="609"/>
    </location>
</feature>
<dbReference type="InterPro" id="IPR036397">
    <property type="entry name" value="RNaseH_sf"/>
</dbReference>
<evidence type="ECO:0000313" key="4">
    <source>
        <dbReference type="Proteomes" id="UP001178507"/>
    </source>
</evidence>
<feature type="compositionally biased region" description="Acidic residues" evidence="1">
    <location>
        <begin position="349"/>
        <end position="358"/>
    </location>
</feature>
<name>A0AA36N456_9DINO</name>
<reference evidence="3" key="1">
    <citation type="submission" date="2023-08" db="EMBL/GenBank/DDBJ databases">
        <authorList>
            <person name="Chen Y."/>
            <person name="Shah S."/>
            <person name="Dougan E. K."/>
            <person name="Thang M."/>
            <person name="Chan C."/>
        </authorList>
    </citation>
    <scope>NUCLEOTIDE SEQUENCE</scope>
</reference>